<organism evidence="2 3">
    <name type="scientific">Candidatus Collierbacteria bacterium GW2011_GWC2_43_12</name>
    <dbReference type="NCBI Taxonomy" id="1618390"/>
    <lineage>
        <taxon>Bacteria</taxon>
        <taxon>Candidatus Collieribacteriota</taxon>
    </lineage>
</organism>
<comment type="caution">
    <text evidence="2">The sequence shown here is derived from an EMBL/GenBank/DDBJ whole genome shotgun (WGS) entry which is preliminary data.</text>
</comment>
<dbReference type="EMBL" id="LCFK01000063">
    <property type="protein sequence ID" value="KKS91709.1"/>
    <property type="molecule type" value="Genomic_DNA"/>
</dbReference>
<feature type="transmembrane region" description="Helical" evidence="1">
    <location>
        <begin position="20"/>
        <end position="42"/>
    </location>
</feature>
<gene>
    <name evidence="2" type="ORF">UV68_C0063G0001</name>
</gene>
<keyword evidence="1" id="KW-0472">Membrane</keyword>
<sequence length="121" mass="12692">TPPMTVPFSSSIVTTGGAQTGTYAGSVGSLILAAIGFGLLLMSSKYCEMVEKALKTPPFPYGSAIGDALKSGIGLQDTWSQSGYKLPFKKYTRPVSEFLDEQTPGQHIKPTTDALLKSTGG</sequence>
<dbReference type="Proteomes" id="UP000033980">
    <property type="component" value="Unassembled WGS sequence"/>
</dbReference>
<proteinExistence type="predicted"/>
<reference evidence="2 3" key="1">
    <citation type="journal article" date="2015" name="Nature">
        <title>rRNA introns, odd ribosomes, and small enigmatic genomes across a large radiation of phyla.</title>
        <authorList>
            <person name="Brown C.T."/>
            <person name="Hug L.A."/>
            <person name="Thomas B.C."/>
            <person name="Sharon I."/>
            <person name="Castelle C.J."/>
            <person name="Singh A."/>
            <person name="Wilkins M.J."/>
            <person name="Williams K.H."/>
            <person name="Banfield J.F."/>
        </authorList>
    </citation>
    <scope>NUCLEOTIDE SEQUENCE [LARGE SCALE GENOMIC DNA]</scope>
</reference>
<feature type="non-terminal residue" evidence="2">
    <location>
        <position position="1"/>
    </location>
</feature>
<keyword evidence="1" id="KW-0812">Transmembrane</keyword>
<keyword evidence="1" id="KW-1133">Transmembrane helix</keyword>
<protein>
    <submittedName>
        <fullName evidence="2">Uncharacterized protein</fullName>
    </submittedName>
</protein>
<name>A0A0G1D1Y2_9BACT</name>
<evidence type="ECO:0000313" key="2">
    <source>
        <dbReference type="EMBL" id="KKS91709.1"/>
    </source>
</evidence>
<dbReference type="AlphaFoldDB" id="A0A0G1D1Y2"/>
<accession>A0A0G1D1Y2</accession>
<evidence type="ECO:0000256" key="1">
    <source>
        <dbReference type="SAM" id="Phobius"/>
    </source>
</evidence>
<evidence type="ECO:0000313" key="3">
    <source>
        <dbReference type="Proteomes" id="UP000033980"/>
    </source>
</evidence>